<dbReference type="GO" id="GO:1904659">
    <property type="term" value="P:D-glucose transmembrane transport"/>
    <property type="evidence" value="ECO:0007669"/>
    <property type="project" value="InterPro"/>
</dbReference>
<feature type="transmembrane region" description="Helical" evidence="11">
    <location>
        <begin position="21"/>
        <end position="38"/>
    </location>
</feature>
<accession>A0AAU9DEG4</accession>
<keyword evidence="4" id="KW-0813">Transport</keyword>
<dbReference type="Proteomes" id="UP001348817">
    <property type="component" value="Plasmid pFA6"/>
</dbReference>
<dbReference type="EMBL" id="AP025320">
    <property type="protein sequence ID" value="BDD12829.1"/>
    <property type="molecule type" value="Genomic_DNA"/>
</dbReference>
<keyword evidence="13" id="KW-1185">Reference proteome</keyword>
<comment type="similarity">
    <text evidence="3">Belongs to the major facilitator superfamily. FHS transporter (TC 2.A.1.7) family.</text>
</comment>
<dbReference type="InterPro" id="IPR011701">
    <property type="entry name" value="MFS"/>
</dbReference>
<reference evidence="12 13" key="1">
    <citation type="submission" date="2021-12" db="EMBL/GenBank/DDBJ databases">
        <title>Genome sequencing of bacteria with rrn-lacking chromosome and rrn-plasmid.</title>
        <authorList>
            <person name="Anda M."/>
            <person name="Iwasaki W."/>
        </authorList>
    </citation>
    <scope>NUCLEOTIDE SEQUENCE [LARGE SCALE GENOMIC DNA]</scope>
    <source>
        <strain evidence="12 13">DSM 100852</strain>
        <plasmid evidence="12 13">pFA6</plasmid>
    </source>
</reference>
<dbReference type="AlphaFoldDB" id="A0AAU9DEG4"/>
<evidence type="ECO:0000313" key="13">
    <source>
        <dbReference type="Proteomes" id="UP001348817"/>
    </source>
</evidence>
<evidence type="ECO:0000256" key="4">
    <source>
        <dbReference type="ARBA" id="ARBA00022448"/>
    </source>
</evidence>
<keyword evidence="5" id="KW-1003">Cell membrane</keyword>
<feature type="transmembrane region" description="Helical" evidence="11">
    <location>
        <begin position="58"/>
        <end position="77"/>
    </location>
</feature>
<dbReference type="PANTHER" id="PTHR43702:SF3">
    <property type="entry name" value="PROTEIN TSGA"/>
    <property type="match status" value="1"/>
</dbReference>
<dbReference type="InterPro" id="IPR036259">
    <property type="entry name" value="MFS_trans_sf"/>
</dbReference>
<keyword evidence="9 11" id="KW-1133">Transmembrane helix</keyword>
<comment type="subcellular location">
    <subcellularLocation>
        <location evidence="2">Cell inner membrane</location>
        <topology evidence="2">Multi-pass membrane protein</topology>
    </subcellularLocation>
</comment>
<feature type="transmembrane region" description="Helical" evidence="11">
    <location>
        <begin position="326"/>
        <end position="345"/>
    </location>
</feature>
<evidence type="ECO:0000256" key="3">
    <source>
        <dbReference type="ARBA" id="ARBA00009120"/>
    </source>
</evidence>
<keyword evidence="10 11" id="KW-0472">Membrane</keyword>
<feature type="transmembrane region" description="Helical" evidence="11">
    <location>
        <begin position="213"/>
        <end position="230"/>
    </location>
</feature>
<comment type="function">
    <text evidence="1">Intake of glucose and galactose.</text>
</comment>
<feature type="transmembrane region" description="Helical" evidence="11">
    <location>
        <begin position="299"/>
        <end position="319"/>
    </location>
</feature>
<feature type="transmembrane region" description="Helical" evidence="11">
    <location>
        <begin position="257"/>
        <end position="279"/>
    </location>
</feature>
<dbReference type="RefSeq" id="WP_338395971.1">
    <property type="nucleotide sequence ID" value="NZ_AP025320.1"/>
</dbReference>
<dbReference type="Pfam" id="PF07690">
    <property type="entry name" value="MFS_1"/>
    <property type="match status" value="1"/>
</dbReference>
<evidence type="ECO:0000256" key="5">
    <source>
        <dbReference type="ARBA" id="ARBA00022475"/>
    </source>
</evidence>
<feature type="transmembrane region" description="Helical" evidence="11">
    <location>
        <begin position="124"/>
        <end position="147"/>
    </location>
</feature>
<sequence>MSKNENAGTNVLDAPQTKPNYTVPLIAMIVVFFLFGGITNVNGILQPYLEKVFNLSSFQGSLVTFAFFGGFVVSSPLGSKAISKWGHKMALIIGLLGTALGLAVFFTASLVAESALQAGSEVQSSFYLFLLGLFTVGSSVAILQVAANPYISALGDPGTADSRINMAGTFNSLASVLIPMTLGRLLLDKNVLDAISDPQEKLITMVQSIQSPYIGLIIFTVFVAVIYKFVQLPEIASISSSDDSNEQQESPLKYSHMWMGVLAIFFYVGAEVSIAQYLVKLAETQDMTFLTKFIKQSDLVGTYWGMLLVGRFAGIFIMQKIKTHQGLIWTAGPALVLLAIGLMGISGDLTVIAFVLIGLFNSVMWGAIFPLGIAKMGPLTNKASSYMIMGIFGGAIFPMIQGAAADIVGVHMSYGVLILAYGYLFYYAILGHKVKSHPELKEETEAA</sequence>
<dbReference type="GO" id="GO:0005354">
    <property type="term" value="F:galactose transmembrane transporter activity"/>
    <property type="evidence" value="ECO:0007669"/>
    <property type="project" value="InterPro"/>
</dbReference>
<dbReference type="PANTHER" id="PTHR43702">
    <property type="entry name" value="L-FUCOSE-PROTON SYMPORTER"/>
    <property type="match status" value="1"/>
</dbReference>
<dbReference type="KEGG" id="fax:FUAX_52610"/>
<geneLocation type="plasmid" evidence="12 13">
    <name>pFA6</name>
</geneLocation>
<evidence type="ECO:0000256" key="8">
    <source>
        <dbReference type="ARBA" id="ARBA00022692"/>
    </source>
</evidence>
<feature type="transmembrane region" description="Helical" evidence="11">
    <location>
        <begin position="386"/>
        <end position="405"/>
    </location>
</feature>
<protein>
    <submittedName>
        <fullName evidence="12">MFS transporter</fullName>
    </submittedName>
</protein>
<keyword evidence="7" id="KW-0762">Sugar transport</keyword>
<name>A0AAU9DEG4_9BACT</name>
<proteinExistence type="inferred from homology"/>
<dbReference type="NCBIfam" id="TIGR01272">
    <property type="entry name" value="gluP"/>
    <property type="match status" value="1"/>
</dbReference>
<dbReference type="SUPFAM" id="SSF103473">
    <property type="entry name" value="MFS general substrate transporter"/>
    <property type="match status" value="1"/>
</dbReference>
<dbReference type="InterPro" id="IPR005964">
    <property type="entry name" value="Glc/Gal_transptr_bac"/>
</dbReference>
<keyword evidence="6" id="KW-0997">Cell inner membrane</keyword>
<evidence type="ECO:0000256" key="9">
    <source>
        <dbReference type="ARBA" id="ARBA00022989"/>
    </source>
</evidence>
<feature type="transmembrane region" description="Helical" evidence="11">
    <location>
        <begin position="168"/>
        <end position="187"/>
    </location>
</feature>
<feature type="transmembrane region" description="Helical" evidence="11">
    <location>
        <begin position="89"/>
        <end position="112"/>
    </location>
</feature>
<dbReference type="GO" id="GO:0055056">
    <property type="term" value="F:D-glucose transmembrane transporter activity"/>
    <property type="evidence" value="ECO:0007669"/>
    <property type="project" value="InterPro"/>
</dbReference>
<evidence type="ECO:0000256" key="10">
    <source>
        <dbReference type="ARBA" id="ARBA00023136"/>
    </source>
</evidence>
<keyword evidence="8 11" id="KW-0812">Transmembrane</keyword>
<evidence type="ECO:0000256" key="7">
    <source>
        <dbReference type="ARBA" id="ARBA00022597"/>
    </source>
</evidence>
<evidence type="ECO:0000256" key="2">
    <source>
        <dbReference type="ARBA" id="ARBA00004429"/>
    </source>
</evidence>
<evidence type="ECO:0000256" key="11">
    <source>
        <dbReference type="SAM" id="Phobius"/>
    </source>
</evidence>
<dbReference type="InterPro" id="IPR050375">
    <property type="entry name" value="MFS_TsgA-like"/>
</dbReference>
<keyword evidence="12" id="KW-0614">Plasmid</keyword>
<organism evidence="12 13">
    <name type="scientific">Fulvitalea axinellae</name>
    <dbReference type="NCBI Taxonomy" id="1182444"/>
    <lineage>
        <taxon>Bacteria</taxon>
        <taxon>Pseudomonadati</taxon>
        <taxon>Bacteroidota</taxon>
        <taxon>Cytophagia</taxon>
        <taxon>Cytophagales</taxon>
        <taxon>Persicobacteraceae</taxon>
        <taxon>Fulvitalea</taxon>
    </lineage>
</organism>
<evidence type="ECO:0000313" key="12">
    <source>
        <dbReference type="EMBL" id="BDD12829.1"/>
    </source>
</evidence>
<evidence type="ECO:0000256" key="1">
    <source>
        <dbReference type="ARBA" id="ARBA00003321"/>
    </source>
</evidence>
<dbReference type="Gene3D" id="1.20.1250.20">
    <property type="entry name" value="MFS general substrate transporter like domains"/>
    <property type="match status" value="2"/>
</dbReference>
<feature type="transmembrane region" description="Helical" evidence="11">
    <location>
        <begin position="351"/>
        <end position="374"/>
    </location>
</feature>
<evidence type="ECO:0000256" key="6">
    <source>
        <dbReference type="ARBA" id="ARBA00022519"/>
    </source>
</evidence>
<gene>
    <name evidence="12" type="primary">fucP_3</name>
    <name evidence="12" type="ORF">FUAX_52610</name>
</gene>
<dbReference type="GO" id="GO:0005886">
    <property type="term" value="C:plasma membrane"/>
    <property type="evidence" value="ECO:0007669"/>
    <property type="project" value="UniProtKB-SubCell"/>
</dbReference>
<feature type="transmembrane region" description="Helical" evidence="11">
    <location>
        <begin position="411"/>
        <end position="430"/>
    </location>
</feature>